<proteinExistence type="predicted"/>
<evidence type="ECO:0000313" key="2">
    <source>
        <dbReference type="Proteomes" id="UP000249913"/>
    </source>
</evidence>
<dbReference type="EMBL" id="UAUX01000010">
    <property type="protein sequence ID" value="SPZ99775.1"/>
    <property type="molecule type" value="Genomic_DNA"/>
</dbReference>
<name>A0A2X2KHN8_STAAU</name>
<keyword evidence="1" id="KW-0808">Transferase</keyword>
<dbReference type="EC" id="2.7.1.-" evidence="1"/>
<accession>A0A2X2KHN8</accession>
<gene>
    <name evidence="1" type="ORF">NCTC7878_02922</name>
</gene>
<dbReference type="GO" id="GO:0016740">
    <property type="term" value="F:transferase activity"/>
    <property type="evidence" value="ECO:0007669"/>
    <property type="project" value="UniProtKB-KW"/>
</dbReference>
<dbReference type="Proteomes" id="UP000249913">
    <property type="component" value="Unassembled WGS sequence"/>
</dbReference>
<reference evidence="1 2" key="1">
    <citation type="submission" date="2018-06" db="EMBL/GenBank/DDBJ databases">
        <authorList>
            <consortium name="Pathogen Informatics"/>
            <person name="Doyle S."/>
        </authorList>
    </citation>
    <scope>NUCLEOTIDE SEQUENCE [LARGE SCALE GENOMIC DNA]</scope>
    <source>
        <strain evidence="1 2">NCTC7878</strain>
    </source>
</reference>
<protein>
    <submittedName>
        <fullName evidence="1">PTS system mannitol (Cryptic)-specific transporter subunit IIA</fullName>
        <ecNumber evidence="1">2.7.1.-</ecNumber>
    </submittedName>
</protein>
<evidence type="ECO:0000313" key="1">
    <source>
        <dbReference type="EMBL" id="SPZ99775.1"/>
    </source>
</evidence>
<organism evidence="1 2">
    <name type="scientific">Staphylococcus aureus</name>
    <dbReference type="NCBI Taxonomy" id="1280"/>
    <lineage>
        <taxon>Bacteria</taxon>
        <taxon>Bacillati</taxon>
        <taxon>Bacillota</taxon>
        <taxon>Bacilli</taxon>
        <taxon>Bacillales</taxon>
        <taxon>Staphylococcaceae</taxon>
        <taxon>Staphylococcus</taxon>
    </lineage>
</organism>
<dbReference type="AlphaFoldDB" id="A0A2X2KHN8"/>
<sequence>MVWELAVYYQLGLEQVFSEIERITQASVSDLKSLDLSQYDGIISTVNLDIDSPI</sequence>